<dbReference type="Proteomes" id="UP000240912">
    <property type="component" value="Unassembled WGS sequence"/>
</dbReference>
<dbReference type="InterPro" id="IPR007353">
    <property type="entry name" value="DUF421"/>
</dbReference>
<organism evidence="9 10">
    <name type="scientific">Pedobacter yulinensis</name>
    <dbReference type="NCBI Taxonomy" id="2126353"/>
    <lineage>
        <taxon>Bacteria</taxon>
        <taxon>Pseudomonadati</taxon>
        <taxon>Bacteroidota</taxon>
        <taxon>Sphingobacteriia</taxon>
        <taxon>Sphingobacteriales</taxon>
        <taxon>Sphingobacteriaceae</taxon>
        <taxon>Pedobacter</taxon>
    </lineage>
</organism>
<evidence type="ECO:0000256" key="6">
    <source>
        <dbReference type="ARBA" id="ARBA00023136"/>
    </source>
</evidence>
<dbReference type="GO" id="GO:0005886">
    <property type="term" value="C:plasma membrane"/>
    <property type="evidence" value="ECO:0007669"/>
    <property type="project" value="UniProtKB-SubCell"/>
</dbReference>
<reference evidence="9 10" key="1">
    <citation type="submission" date="2018-03" db="EMBL/GenBank/DDBJ databases">
        <authorList>
            <person name="Keele B.F."/>
        </authorList>
    </citation>
    <scope>NUCLEOTIDE SEQUENCE [LARGE SCALE GENOMIC DNA]</scope>
    <source>
        <strain evidence="9 10">YL28-9</strain>
    </source>
</reference>
<proteinExistence type="inferred from homology"/>
<sequence>MSSFELFDPARLFIGEVPGTFYLEVIGRSIFIFVILILAMRLMGKRMSSQMSRNEMAAVSSLAAAIGVPLMDPTRGVLPSLVVAAVIVAWQLIIAKWSMKSPRFEKISQDEFNILVKDGVMVCDQMKNARISRERLCAQLRSQEIYHLGEVSRLYLEAGGMFSLVKNEKPEPGLSVLPNWDEPFAEQTIVPEKGWRCCWRCGKVVKEETAMCPVCNGDKWTPAVLVKTTQS</sequence>
<keyword evidence="6 7" id="KW-0472">Membrane</keyword>
<gene>
    <name evidence="9" type="ORF">C7T94_09095</name>
</gene>
<dbReference type="PANTHER" id="PTHR34582">
    <property type="entry name" value="UPF0702 TRANSMEMBRANE PROTEIN YCAP"/>
    <property type="match status" value="1"/>
</dbReference>
<evidence type="ECO:0000256" key="1">
    <source>
        <dbReference type="ARBA" id="ARBA00004651"/>
    </source>
</evidence>
<feature type="transmembrane region" description="Helical" evidence="7">
    <location>
        <begin position="77"/>
        <end position="97"/>
    </location>
</feature>
<feature type="domain" description="YetF C-terminal" evidence="8">
    <location>
        <begin position="100"/>
        <end position="173"/>
    </location>
</feature>
<evidence type="ECO:0000256" key="4">
    <source>
        <dbReference type="ARBA" id="ARBA00022692"/>
    </source>
</evidence>
<comment type="subcellular location">
    <subcellularLocation>
        <location evidence="1">Cell membrane</location>
        <topology evidence="1">Multi-pass membrane protein</topology>
    </subcellularLocation>
</comment>
<evidence type="ECO:0000256" key="5">
    <source>
        <dbReference type="ARBA" id="ARBA00022989"/>
    </source>
</evidence>
<accession>A0A2T3HK40</accession>
<dbReference type="AlphaFoldDB" id="A0A2T3HK40"/>
<evidence type="ECO:0000256" key="2">
    <source>
        <dbReference type="ARBA" id="ARBA00006448"/>
    </source>
</evidence>
<comment type="similarity">
    <text evidence="2">Belongs to the UPF0702 family.</text>
</comment>
<dbReference type="Pfam" id="PF04239">
    <property type="entry name" value="DUF421"/>
    <property type="match status" value="1"/>
</dbReference>
<dbReference type="InterPro" id="IPR023090">
    <property type="entry name" value="UPF0702_alpha/beta_dom_sf"/>
</dbReference>
<name>A0A2T3HK40_9SPHI</name>
<dbReference type="Gene3D" id="3.30.240.20">
    <property type="entry name" value="bsu07140 like domains"/>
    <property type="match status" value="1"/>
</dbReference>
<dbReference type="EMBL" id="PYLS01000005">
    <property type="protein sequence ID" value="PST82790.1"/>
    <property type="molecule type" value="Genomic_DNA"/>
</dbReference>
<keyword evidence="4 7" id="KW-0812">Transmembrane</keyword>
<dbReference type="RefSeq" id="WP_107215051.1">
    <property type="nucleotide sequence ID" value="NZ_KZ686269.1"/>
</dbReference>
<evidence type="ECO:0000259" key="8">
    <source>
        <dbReference type="Pfam" id="PF04239"/>
    </source>
</evidence>
<keyword evidence="5 7" id="KW-1133">Transmembrane helix</keyword>
<dbReference type="OrthoDB" id="6538282at2"/>
<evidence type="ECO:0000313" key="9">
    <source>
        <dbReference type="EMBL" id="PST82790.1"/>
    </source>
</evidence>
<comment type="caution">
    <text evidence="9">The sequence shown here is derived from an EMBL/GenBank/DDBJ whole genome shotgun (WGS) entry which is preliminary data.</text>
</comment>
<feature type="transmembrane region" description="Helical" evidence="7">
    <location>
        <begin position="20"/>
        <end position="42"/>
    </location>
</feature>
<keyword evidence="10" id="KW-1185">Reference proteome</keyword>
<protein>
    <submittedName>
        <fullName evidence="9">DUF421 domain-containing protein</fullName>
    </submittedName>
</protein>
<evidence type="ECO:0000256" key="3">
    <source>
        <dbReference type="ARBA" id="ARBA00022475"/>
    </source>
</evidence>
<evidence type="ECO:0000313" key="10">
    <source>
        <dbReference type="Proteomes" id="UP000240912"/>
    </source>
</evidence>
<dbReference type="PANTHER" id="PTHR34582:SF6">
    <property type="entry name" value="UPF0702 TRANSMEMBRANE PROTEIN YCAP"/>
    <property type="match status" value="1"/>
</dbReference>
<keyword evidence="3" id="KW-1003">Cell membrane</keyword>
<evidence type="ECO:0000256" key="7">
    <source>
        <dbReference type="SAM" id="Phobius"/>
    </source>
</evidence>